<organism evidence="4 5">
    <name type="scientific">Botryosphaeria parva (strain UCR-NP2)</name>
    <name type="common">Grapevine canker fungus</name>
    <name type="synonym">Neofusicoccum parvum</name>
    <dbReference type="NCBI Taxonomy" id="1287680"/>
    <lineage>
        <taxon>Eukaryota</taxon>
        <taxon>Fungi</taxon>
        <taxon>Dikarya</taxon>
        <taxon>Ascomycota</taxon>
        <taxon>Pezizomycotina</taxon>
        <taxon>Dothideomycetes</taxon>
        <taxon>Dothideomycetes incertae sedis</taxon>
        <taxon>Botryosphaeriales</taxon>
        <taxon>Botryosphaeriaceae</taxon>
        <taxon>Neofusicoccum</taxon>
    </lineage>
</organism>
<dbReference type="PANTHER" id="PTHR43329">
    <property type="entry name" value="EPOXIDE HYDROLASE"/>
    <property type="match status" value="1"/>
</dbReference>
<dbReference type="STRING" id="1287680.R1GI06"/>
<evidence type="ECO:0000259" key="3">
    <source>
        <dbReference type="Pfam" id="PF00561"/>
    </source>
</evidence>
<gene>
    <name evidence="4" type="ORF">UCRNP2_7692</name>
</gene>
<dbReference type="SUPFAM" id="SSF53474">
    <property type="entry name" value="alpha/beta-Hydrolases"/>
    <property type="match status" value="1"/>
</dbReference>
<accession>R1GI06</accession>
<evidence type="ECO:0000256" key="2">
    <source>
        <dbReference type="ARBA" id="ARBA00038334"/>
    </source>
</evidence>
<dbReference type="eggNOG" id="KOG4178">
    <property type="taxonomic scope" value="Eukaryota"/>
</dbReference>
<dbReference type="Pfam" id="PF00561">
    <property type="entry name" value="Abhydrolase_1"/>
    <property type="match status" value="1"/>
</dbReference>
<dbReference type="PRINTS" id="PR00412">
    <property type="entry name" value="EPOXHYDRLASE"/>
</dbReference>
<dbReference type="EMBL" id="KB916571">
    <property type="protein sequence ID" value="EOD45589.1"/>
    <property type="molecule type" value="Genomic_DNA"/>
</dbReference>
<dbReference type="InterPro" id="IPR000639">
    <property type="entry name" value="Epox_hydrolase-like"/>
</dbReference>
<dbReference type="Gene3D" id="3.40.50.1820">
    <property type="entry name" value="alpha/beta hydrolase"/>
    <property type="match status" value="1"/>
</dbReference>
<keyword evidence="1 4" id="KW-0378">Hydrolase</keyword>
<dbReference type="Proteomes" id="UP000013521">
    <property type="component" value="Unassembled WGS sequence"/>
</dbReference>
<dbReference type="InterPro" id="IPR029058">
    <property type="entry name" value="AB_hydrolase_fold"/>
</dbReference>
<name>R1GI06_BOTPV</name>
<protein>
    <submittedName>
        <fullName evidence="4">Putative alpha beta hydrolase fold-1 protein</fullName>
    </submittedName>
</protein>
<dbReference type="GO" id="GO:0016787">
    <property type="term" value="F:hydrolase activity"/>
    <property type="evidence" value="ECO:0007669"/>
    <property type="project" value="UniProtKB-KW"/>
</dbReference>
<evidence type="ECO:0000313" key="4">
    <source>
        <dbReference type="EMBL" id="EOD45589.1"/>
    </source>
</evidence>
<dbReference type="OrthoDB" id="284184at2759"/>
<dbReference type="HOGENOM" id="CLU_020336_7_0_1"/>
<evidence type="ECO:0000313" key="5">
    <source>
        <dbReference type="Proteomes" id="UP000013521"/>
    </source>
</evidence>
<reference evidence="5" key="1">
    <citation type="journal article" date="2013" name="Genome Announc.">
        <title>Draft genome sequence of Neofusicoccum parvum isolate UCR-NP2, a fungal vascular pathogen associated with grapevine cankers.</title>
        <authorList>
            <person name="Blanco-Ulate B."/>
            <person name="Rolshausen P."/>
            <person name="Cantu D."/>
        </authorList>
    </citation>
    <scope>NUCLEOTIDE SEQUENCE [LARGE SCALE GENOMIC DNA]</scope>
    <source>
        <strain evidence="5">UCR-NP2</strain>
    </source>
</reference>
<comment type="similarity">
    <text evidence="2">Belongs to the AB hydrolase superfamily. Epoxide hydrolase family.</text>
</comment>
<dbReference type="KEGG" id="npa:UCRNP2_7692"/>
<dbReference type="AlphaFoldDB" id="R1GI06"/>
<dbReference type="OMA" id="PDHAAMW"/>
<dbReference type="InterPro" id="IPR000073">
    <property type="entry name" value="AB_hydrolase_1"/>
</dbReference>
<evidence type="ECO:0000256" key="1">
    <source>
        <dbReference type="ARBA" id="ARBA00022801"/>
    </source>
</evidence>
<feature type="domain" description="AB hydrolase-1" evidence="3">
    <location>
        <begin position="33"/>
        <end position="321"/>
    </location>
</feature>
<sequence>MDSLTRKTFKTSRSFEYTYYDTAPTKPLAAETPTILLLHGFPDSAQFWKHVIPTLTTTLPHRILVPDLLGYGGTSKPTDPSAFASNLMAADLAELLAHEQIAKAIPTGHDWGSFLAQRFYLFYPSLCAGVALLNVAYAPPSGQPFDLAATNALLERTAGSGGRRSSFAYWELFTAADGAALVGRRLDRFWTALHGDRAHWMRDLWCGRGAMRAFLEEAAGGREDVPLRAYAQPGRGWRERWFGDVEAGGFESPLCWYKAYAGNVSVEAESALPRERLIVGVPVFFLGCSGDDVCLPAAIEPSREAGLLPDLKVKVIDAPHWCAMAEPEEVAKALLEFFGARF</sequence>
<proteinExistence type="inferred from homology"/>